<gene>
    <name evidence="3" type="ORF">KY5_4073</name>
</gene>
<accession>A0A291QBK8</accession>
<dbReference type="EMBL" id="CP022685">
    <property type="protein sequence ID" value="ATL29091.1"/>
    <property type="molecule type" value="Genomic_DNA"/>
</dbReference>
<keyword evidence="2" id="KW-1133">Transmembrane helix</keyword>
<name>A0A291QBK8_9ACTN</name>
<feature type="region of interest" description="Disordered" evidence="1">
    <location>
        <begin position="172"/>
        <end position="220"/>
    </location>
</feature>
<keyword evidence="4" id="KW-1185">Reference proteome</keyword>
<dbReference type="AlphaFoldDB" id="A0A291QBK8"/>
<dbReference type="Proteomes" id="UP000221011">
    <property type="component" value="Chromosome"/>
</dbReference>
<feature type="transmembrane region" description="Helical" evidence="2">
    <location>
        <begin position="399"/>
        <end position="425"/>
    </location>
</feature>
<evidence type="ECO:0000313" key="3">
    <source>
        <dbReference type="EMBL" id="ATL29091.1"/>
    </source>
</evidence>
<evidence type="ECO:0000256" key="1">
    <source>
        <dbReference type="SAM" id="MobiDB-lite"/>
    </source>
</evidence>
<keyword evidence="2" id="KW-0472">Membrane</keyword>
<feature type="region of interest" description="Disordered" evidence="1">
    <location>
        <begin position="353"/>
        <end position="393"/>
    </location>
</feature>
<feature type="compositionally biased region" description="Basic and acidic residues" evidence="1">
    <location>
        <begin position="364"/>
        <end position="383"/>
    </location>
</feature>
<sequence>MVAALSTCVVAGLAGQGVAAGTPSPYAFAEGAEEIDGAASNVEGPLLVAGSTYKSSLPRVGQRFYRLELKAKENAYVSATAVPRLGTKVSYADGLKVSVQDANGYNCSPLDSEKARFGSSESARPITATASRRVGTAEKSCTGAGTYYVLVERISDPETTQEEWDLELRVASEPALRTAGTTKPPETWDSASPQPPTGARKQREGGTSFNKARGLENGVWGDRVEPGETHFYRVPVDWGQSLSVGAELGSSGRGLTEDRGFVSTALVMSLTNPVRAQVDDADTAYDGKQNVTALGALPPVAYENRFAPERKVSAMRFAGWYYLSVHLNPDVAQKFGRAPLDVTLRISVEGSPRPGPAYAGSAKPADEFSVTERDAEAARRGESDASATSTGGGGGDDRVMVMIAVGGIGTGVGLLTILGVWTLIARRRAAAVALRGASAVPGATSPARFGPPRGW</sequence>
<protein>
    <submittedName>
        <fullName evidence="3">Uncharacterized protein</fullName>
    </submittedName>
</protein>
<evidence type="ECO:0000256" key="2">
    <source>
        <dbReference type="SAM" id="Phobius"/>
    </source>
</evidence>
<dbReference type="KEGG" id="sfk:KY5_4073"/>
<organism evidence="3 4">
    <name type="scientific">Streptomyces formicae</name>
    <dbReference type="NCBI Taxonomy" id="1616117"/>
    <lineage>
        <taxon>Bacteria</taxon>
        <taxon>Bacillati</taxon>
        <taxon>Actinomycetota</taxon>
        <taxon>Actinomycetes</taxon>
        <taxon>Kitasatosporales</taxon>
        <taxon>Streptomycetaceae</taxon>
        <taxon>Streptomyces</taxon>
    </lineage>
</organism>
<proteinExistence type="predicted"/>
<dbReference type="RefSeq" id="WP_199843168.1">
    <property type="nucleotide sequence ID" value="NZ_CP022685.1"/>
</dbReference>
<reference evidence="3 4" key="1">
    <citation type="submission" date="2017-08" db="EMBL/GenBank/DDBJ databases">
        <title>Complete Genome Sequence of Streptomyces formicae KY5, the formicamycin producer.</title>
        <authorList>
            <person name="Holmes N.A."/>
            <person name="Devine R."/>
            <person name="Qin Z."/>
            <person name="Seipke R.F."/>
            <person name="Wilkinson B."/>
            <person name="Hutchings M.I."/>
        </authorList>
    </citation>
    <scope>NUCLEOTIDE SEQUENCE [LARGE SCALE GENOMIC DNA]</scope>
    <source>
        <strain evidence="3 4">KY5</strain>
    </source>
</reference>
<evidence type="ECO:0000313" key="4">
    <source>
        <dbReference type="Proteomes" id="UP000221011"/>
    </source>
</evidence>
<keyword evidence="2" id="KW-0812">Transmembrane</keyword>